<dbReference type="GO" id="GO:0016747">
    <property type="term" value="F:acyltransferase activity, transferring groups other than amino-acyl groups"/>
    <property type="evidence" value="ECO:0007669"/>
    <property type="project" value="InterPro"/>
</dbReference>
<dbReference type="InterPro" id="IPR016181">
    <property type="entry name" value="Acyl_CoA_acyltransferase"/>
</dbReference>
<feature type="domain" description="N-acetyltransferase" evidence="1">
    <location>
        <begin position="171"/>
        <end position="249"/>
    </location>
</feature>
<organism evidence="2">
    <name type="scientific">Paracidovorax avenae</name>
    <dbReference type="NCBI Taxonomy" id="80867"/>
    <lineage>
        <taxon>Bacteria</taxon>
        <taxon>Pseudomonadati</taxon>
        <taxon>Pseudomonadota</taxon>
        <taxon>Betaproteobacteria</taxon>
        <taxon>Burkholderiales</taxon>
        <taxon>Comamonadaceae</taxon>
        <taxon>Paracidovorax</taxon>
    </lineage>
</organism>
<sequence>MKDRSHDDSMAEVCRNTSENHWLKTDYRTLFRLCPDGRIERENDPDCSPGPRFWLAGCSEGNVFGVRADVPDDIALKLEELASVEPPFTPPAIPKHLERYLSLLGSDGPVTHDLGLIYELPHAQQYPSKARLIGSGSEEGESLMQTWAEDRVPEALFELGFREVADFWTPWCAAVVDGEVASIAFAARLADAGAELGLVTAKAFRGQGFAAAATAGWSRLSALRSRTLFYSTDRDNISSQRVAARLGLRLRGASLRISRA</sequence>
<protein>
    <submittedName>
        <fullName evidence="2">Kasugamycin 2'-N-acetyltransferase</fullName>
    </submittedName>
</protein>
<proteinExistence type="predicted"/>
<evidence type="ECO:0000259" key="1">
    <source>
        <dbReference type="Pfam" id="PF13302"/>
    </source>
</evidence>
<evidence type="ECO:0000313" key="2">
    <source>
        <dbReference type="EMBL" id="BAP34640.1"/>
    </source>
</evidence>
<gene>
    <name evidence="2" type="primary">aac(2')-IIa</name>
</gene>
<dbReference type="AlphaFoldDB" id="A0A077KR45"/>
<keyword evidence="2" id="KW-0614">Plasmid</keyword>
<name>A0A077KR45_9BURK</name>
<dbReference type="Gene3D" id="3.40.630.30">
    <property type="match status" value="1"/>
</dbReference>
<dbReference type="SUPFAM" id="SSF55729">
    <property type="entry name" value="Acyl-CoA N-acyltransferases (Nat)"/>
    <property type="match status" value="1"/>
</dbReference>
<dbReference type="Pfam" id="PF13302">
    <property type="entry name" value="Acetyltransf_3"/>
    <property type="match status" value="1"/>
</dbReference>
<dbReference type="EMBL" id="AB852526">
    <property type="protein sequence ID" value="BAP34640.1"/>
    <property type="molecule type" value="Genomic_DNA"/>
</dbReference>
<accession>A0A077KR45</accession>
<dbReference type="InterPro" id="IPR000182">
    <property type="entry name" value="GNAT_dom"/>
</dbReference>
<keyword evidence="2" id="KW-0808">Transferase</keyword>
<geneLocation type="plasmid" evidence="2">
    <name>pAAA83</name>
</geneLocation>
<dbReference type="NCBIfam" id="NF000100">
    <property type="entry name" value="AAC_2p_IIa"/>
    <property type="match status" value="1"/>
</dbReference>
<reference evidence="2" key="1">
    <citation type="journal article" date="2014" name="Mol. Plant Pathol.">
        <title>Two types of genetic carriers, the IncP genomic island and the novel IncP-1beta plasmid, for the aac(2')-IIa gene that confers kasugamycin resistance in Acidovorax avenae subsp. avenae.</title>
        <authorList>
            <person name="Yoshii A."/>
            <person name="Omatsu T."/>
            <person name="Katayama Y."/>
            <person name="Koyama S."/>
            <person name="Mizutani T."/>
            <person name="Moriyama H."/>
            <person name="Fukuhara T."/>
        </authorList>
    </citation>
    <scope>NUCLEOTIDE SEQUENCE</scope>
    <source>
        <strain evidence="2">83</strain>
        <plasmid evidence="2">pAAA83</plasmid>
    </source>
</reference>